<organism evidence="1">
    <name type="scientific">Listeria monocytogenes</name>
    <dbReference type="NCBI Taxonomy" id="1639"/>
    <lineage>
        <taxon>Bacteria</taxon>
        <taxon>Bacillati</taxon>
        <taxon>Bacillota</taxon>
        <taxon>Bacilli</taxon>
        <taxon>Bacillales</taxon>
        <taxon>Listeriaceae</taxon>
        <taxon>Listeria</taxon>
    </lineage>
</organism>
<comment type="caution">
    <text evidence="1">The sequence shown here is derived from an EMBL/GenBank/DDBJ whole genome shotgun (WGS) entry which is preliminary data.</text>
</comment>
<sequence>MYHTKNEDIHELDELVIPNCLLEAAELSENCDLDIQCIPGAIIIGGIDPIAIVPPALMELFDDLGISHAAIRKVLMEGEI</sequence>
<accession>A0A5M2PRR4</accession>
<name>A0A5M2PRR4_LISMN</name>
<reference evidence="1" key="1">
    <citation type="submission" date="2019-10" db="EMBL/GenBank/DDBJ databases">
        <authorList>
            <consortium name="GenomeTrakr network: Whole genome sequencing for foodborne pathogen traceback"/>
        </authorList>
    </citation>
    <scope>NUCLEOTIDE SEQUENCE</scope>
    <source>
        <strain evidence="1">CDPHFDLB-FM19-02204-A</strain>
    </source>
</reference>
<dbReference type="AlphaFoldDB" id="A0A5M2PRR4"/>
<protein>
    <submittedName>
        <fullName evidence="1">Uncharacterized protein</fullName>
    </submittedName>
</protein>
<proteinExistence type="predicted"/>
<evidence type="ECO:0000313" key="1">
    <source>
        <dbReference type="EMBL" id="EDB7791781.1"/>
    </source>
</evidence>
<gene>
    <name evidence="1" type="ORF">F9653_13625</name>
</gene>
<dbReference type="EMBL" id="AALOQI010000008">
    <property type="protein sequence ID" value="EDB7791781.1"/>
    <property type="molecule type" value="Genomic_DNA"/>
</dbReference>